<evidence type="ECO:0000256" key="1">
    <source>
        <dbReference type="ARBA" id="ARBA00022737"/>
    </source>
</evidence>
<dbReference type="Proteomes" id="UP001652625">
    <property type="component" value="Chromosome 09"/>
</dbReference>
<dbReference type="Pfam" id="PF13516">
    <property type="entry name" value="LRR_6"/>
    <property type="match status" value="5"/>
</dbReference>
<proteinExistence type="predicted"/>
<dbReference type="PANTHER" id="PTHR24111">
    <property type="entry name" value="LEUCINE-RICH REPEAT-CONTAINING PROTEIN 34"/>
    <property type="match status" value="1"/>
</dbReference>
<accession>A0ABM4CJX0</accession>
<dbReference type="Gene3D" id="3.80.10.10">
    <property type="entry name" value="Ribonuclease Inhibitor"/>
    <property type="match status" value="2"/>
</dbReference>
<protein>
    <submittedName>
        <fullName evidence="3">Leucine-rich repeat-containing protein 73 isoform X1</fullName>
    </submittedName>
</protein>
<name>A0ABM4CJX0_HYDVU</name>
<keyword evidence="1" id="KW-0677">Repeat</keyword>
<evidence type="ECO:0000313" key="3">
    <source>
        <dbReference type="RefSeq" id="XP_065662052.1"/>
    </source>
</evidence>
<gene>
    <name evidence="3" type="primary">LOC100211237</name>
</gene>
<dbReference type="SMART" id="SM00368">
    <property type="entry name" value="LRR_RI"/>
    <property type="match status" value="6"/>
</dbReference>
<dbReference type="GeneID" id="100211237"/>
<dbReference type="SUPFAM" id="SSF52047">
    <property type="entry name" value="RNI-like"/>
    <property type="match status" value="1"/>
</dbReference>
<reference evidence="3" key="1">
    <citation type="submission" date="2025-08" db="UniProtKB">
        <authorList>
            <consortium name="RefSeq"/>
        </authorList>
    </citation>
    <scope>IDENTIFICATION</scope>
</reference>
<dbReference type="PANTHER" id="PTHR24111:SF3">
    <property type="entry name" value="LEUCINE-RICH REPEAT-CONTAINING PROTEIN 73"/>
    <property type="match status" value="1"/>
</dbReference>
<organism evidence="2 3">
    <name type="scientific">Hydra vulgaris</name>
    <name type="common">Hydra</name>
    <name type="synonym">Hydra attenuata</name>
    <dbReference type="NCBI Taxonomy" id="6087"/>
    <lineage>
        <taxon>Eukaryota</taxon>
        <taxon>Metazoa</taxon>
        <taxon>Cnidaria</taxon>
        <taxon>Hydrozoa</taxon>
        <taxon>Hydroidolina</taxon>
        <taxon>Anthoathecata</taxon>
        <taxon>Aplanulata</taxon>
        <taxon>Hydridae</taxon>
        <taxon>Hydra</taxon>
    </lineage>
</organism>
<keyword evidence="2" id="KW-1185">Reference proteome</keyword>
<dbReference type="RefSeq" id="XP_065662052.1">
    <property type="nucleotide sequence ID" value="XM_065805980.1"/>
</dbReference>
<evidence type="ECO:0000313" key="2">
    <source>
        <dbReference type="Proteomes" id="UP001652625"/>
    </source>
</evidence>
<dbReference type="InterPro" id="IPR032675">
    <property type="entry name" value="LRR_dom_sf"/>
</dbReference>
<dbReference type="InterPro" id="IPR001611">
    <property type="entry name" value="Leu-rich_rpt"/>
</dbReference>
<sequence>MLGSVQILGEDVGDIDIRDMCDSLRTNSIRLLSLRGCRMKDYNFKKLMESLKVNSSLAHLNLNLGLISTKERALCLADGLKGNTSINTLTLHGNPLGDEGLTILVNAIENHHQLQTLDVGDCQLGDQAVSSLCSLLKYKSNEINLLELTLTGNRRVTQIGWASLAMAIAHGSRLQKLYLDYNDIGDFGAGLFAVALSSSPFLKYVDFEGCEISDAGAEMLCDSLECHNNTLLELNLQGNKIKEEILNEIKECLLENNNAKKFK</sequence>
<dbReference type="InterPro" id="IPR052201">
    <property type="entry name" value="LRR-containing_regulator"/>
</dbReference>